<keyword evidence="4" id="KW-1185">Reference proteome</keyword>
<name>A0ABY7GAB0_MYAAR</name>
<keyword evidence="1" id="KW-1015">Disulfide bond</keyword>
<evidence type="ECO:0000256" key="1">
    <source>
        <dbReference type="ARBA" id="ARBA00023157"/>
    </source>
</evidence>
<dbReference type="Pfam" id="PF00147">
    <property type="entry name" value="Fibrinogen_C"/>
    <property type="match status" value="2"/>
</dbReference>
<proteinExistence type="predicted"/>
<dbReference type="InterPro" id="IPR050373">
    <property type="entry name" value="Fibrinogen_C-term_domain"/>
</dbReference>
<dbReference type="Proteomes" id="UP001164746">
    <property type="component" value="Chromosome 16"/>
</dbReference>
<accession>A0ABY7GAB0</accession>
<protein>
    <submittedName>
        <fullName evidence="3">FCN1-like protein</fullName>
    </submittedName>
</protein>
<dbReference type="SMART" id="SM00186">
    <property type="entry name" value="FBG"/>
    <property type="match status" value="1"/>
</dbReference>
<dbReference type="InterPro" id="IPR002181">
    <property type="entry name" value="Fibrinogen_a/b/g_C_dom"/>
</dbReference>
<dbReference type="PROSITE" id="PS00514">
    <property type="entry name" value="FIBRINOGEN_C_1"/>
    <property type="match status" value="1"/>
</dbReference>
<dbReference type="InterPro" id="IPR014716">
    <property type="entry name" value="Fibrinogen_a/b/g_C_1"/>
</dbReference>
<evidence type="ECO:0000313" key="4">
    <source>
        <dbReference type="Proteomes" id="UP001164746"/>
    </source>
</evidence>
<sequence>MEMGAVSFIVGVTPPSSHKVDNWRLFRSPKDRSFLAVWRIHNGHLAYTRRLMFSVTWTLTVVDGQVDGSVDFFKNFSSYENGFGSLHGDFWLGLRYLNEMSSRRNNTLRIELRTPNATRLYDVYEEFMGSTYLFSPYHDGMAFTTYDHDMDQSSVSNCANDYHGAWWYKSCYSANLNGQYFVPGTHNGTGITYNSFKFLISLKESKMMFK</sequence>
<dbReference type="Gene3D" id="3.90.215.10">
    <property type="entry name" value="Gamma Fibrinogen, chain A, domain 1"/>
    <property type="match status" value="1"/>
</dbReference>
<dbReference type="Gene3D" id="4.10.530.10">
    <property type="entry name" value="Gamma-fibrinogen Carboxyl Terminal Fragment, domain 2"/>
    <property type="match status" value="1"/>
</dbReference>
<dbReference type="InterPro" id="IPR036056">
    <property type="entry name" value="Fibrinogen-like_C"/>
</dbReference>
<dbReference type="PANTHER" id="PTHR19143">
    <property type="entry name" value="FIBRINOGEN/TENASCIN/ANGIOPOEITIN"/>
    <property type="match status" value="1"/>
</dbReference>
<organism evidence="3 4">
    <name type="scientific">Mya arenaria</name>
    <name type="common">Soft-shell clam</name>
    <dbReference type="NCBI Taxonomy" id="6604"/>
    <lineage>
        <taxon>Eukaryota</taxon>
        <taxon>Metazoa</taxon>
        <taxon>Spiralia</taxon>
        <taxon>Lophotrochozoa</taxon>
        <taxon>Mollusca</taxon>
        <taxon>Bivalvia</taxon>
        <taxon>Autobranchia</taxon>
        <taxon>Heteroconchia</taxon>
        <taxon>Euheterodonta</taxon>
        <taxon>Imparidentia</taxon>
        <taxon>Neoheterodontei</taxon>
        <taxon>Myida</taxon>
        <taxon>Myoidea</taxon>
        <taxon>Myidae</taxon>
        <taxon>Mya</taxon>
    </lineage>
</organism>
<dbReference type="InterPro" id="IPR020837">
    <property type="entry name" value="Fibrinogen_CS"/>
</dbReference>
<dbReference type="PROSITE" id="PS51406">
    <property type="entry name" value="FIBRINOGEN_C_2"/>
    <property type="match status" value="1"/>
</dbReference>
<dbReference type="SUPFAM" id="SSF56496">
    <property type="entry name" value="Fibrinogen C-terminal domain-like"/>
    <property type="match status" value="1"/>
</dbReference>
<gene>
    <name evidence="3" type="ORF">MAR_003509</name>
</gene>
<evidence type="ECO:0000313" key="3">
    <source>
        <dbReference type="EMBL" id="WAR29941.1"/>
    </source>
</evidence>
<reference evidence="3" key="1">
    <citation type="submission" date="2022-11" db="EMBL/GenBank/DDBJ databases">
        <title>Centuries of genome instability and evolution in soft-shell clam transmissible cancer (bioRxiv).</title>
        <authorList>
            <person name="Hart S.F.M."/>
            <person name="Yonemitsu M.A."/>
            <person name="Giersch R.M."/>
            <person name="Beal B.F."/>
            <person name="Arriagada G."/>
            <person name="Davis B.W."/>
            <person name="Ostrander E.A."/>
            <person name="Goff S.P."/>
            <person name="Metzger M.J."/>
        </authorList>
    </citation>
    <scope>NUCLEOTIDE SEQUENCE</scope>
    <source>
        <strain evidence="3">MELC-2E11</strain>
        <tissue evidence="3">Siphon/mantle</tissue>
    </source>
</reference>
<feature type="domain" description="Fibrinogen C-terminal" evidence="2">
    <location>
        <begin position="57"/>
        <end position="210"/>
    </location>
</feature>
<evidence type="ECO:0000259" key="2">
    <source>
        <dbReference type="PROSITE" id="PS51406"/>
    </source>
</evidence>
<dbReference type="EMBL" id="CP111027">
    <property type="protein sequence ID" value="WAR29941.1"/>
    <property type="molecule type" value="Genomic_DNA"/>
</dbReference>